<accession>A0A923SQM2</accession>
<evidence type="ECO:0000313" key="2">
    <source>
        <dbReference type="Proteomes" id="UP000602647"/>
    </source>
</evidence>
<dbReference type="EMBL" id="JACRYT010000006">
    <property type="protein sequence ID" value="MBC6679751.1"/>
    <property type="molecule type" value="Genomic_DNA"/>
</dbReference>
<organism evidence="1 2">
    <name type="scientific">Zhenpiania hominis</name>
    <dbReference type="NCBI Taxonomy" id="2763644"/>
    <lineage>
        <taxon>Bacteria</taxon>
        <taxon>Bacillati</taxon>
        <taxon>Bacillota</taxon>
        <taxon>Clostridia</taxon>
        <taxon>Peptostreptococcales</taxon>
        <taxon>Anaerovoracaceae</taxon>
        <taxon>Zhenpiania</taxon>
    </lineage>
</organism>
<dbReference type="Gene3D" id="3.90.226.10">
    <property type="entry name" value="2-enoyl-CoA Hydratase, Chain A, domain 1"/>
    <property type="match status" value="1"/>
</dbReference>
<dbReference type="RefSeq" id="WP_187302855.1">
    <property type="nucleotide sequence ID" value="NZ_CBCTQH010000017.1"/>
</dbReference>
<gene>
    <name evidence="1" type="ORF">H9L42_07915</name>
</gene>
<proteinExistence type="predicted"/>
<dbReference type="AlphaFoldDB" id="A0A923SQM2"/>
<dbReference type="SUPFAM" id="SSF52096">
    <property type="entry name" value="ClpP/crotonase"/>
    <property type="match status" value="1"/>
</dbReference>
<dbReference type="Proteomes" id="UP000602647">
    <property type="component" value="Unassembled WGS sequence"/>
</dbReference>
<dbReference type="InterPro" id="IPR029045">
    <property type="entry name" value="ClpP/crotonase-like_dom_sf"/>
</dbReference>
<evidence type="ECO:0000313" key="1">
    <source>
        <dbReference type="EMBL" id="MBC6679751.1"/>
    </source>
</evidence>
<dbReference type="CDD" id="cd06558">
    <property type="entry name" value="crotonase-like"/>
    <property type="match status" value="1"/>
</dbReference>
<dbReference type="GO" id="GO:0006635">
    <property type="term" value="P:fatty acid beta-oxidation"/>
    <property type="evidence" value="ECO:0007669"/>
    <property type="project" value="TreeGrafter"/>
</dbReference>
<dbReference type="GO" id="GO:0003824">
    <property type="term" value="F:catalytic activity"/>
    <property type="evidence" value="ECO:0007669"/>
    <property type="project" value="UniProtKB-ARBA"/>
</dbReference>
<dbReference type="PANTHER" id="PTHR11941:SF54">
    <property type="entry name" value="ENOYL-COA HYDRATASE, MITOCHONDRIAL"/>
    <property type="match status" value="1"/>
</dbReference>
<dbReference type="Pfam" id="PF00378">
    <property type="entry name" value="ECH_1"/>
    <property type="match status" value="1"/>
</dbReference>
<dbReference type="InterPro" id="IPR001753">
    <property type="entry name" value="Enoyl-CoA_hydra/iso"/>
</dbReference>
<sequence length="212" mass="22776">MNHVSYTVEERIGYLTLCGAQGNKMTKDFLDEICGIFQKKIWKSRIQGLIIMGEGRHFSSGADVEQLIHNTVSMSDICRGEVRSYPSWFLDFKQTLNGIAAMNIPAAAGVTGVCIGSGLELALACGIRICADSSRIGFPESTFGLLPGAGGTLRAAELMGSGNALLAVLEGNLMKGTEAVKAGLFQKSCSKKEVKRECEAALERAWSMKTQC</sequence>
<dbReference type="PANTHER" id="PTHR11941">
    <property type="entry name" value="ENOYL-COA HYDRATASE-RELATED"/>
    <property type="match status" value="1"/>
</dbReference>
<reference evidence="1" key="1">
    <citation type="submission" date="2020-08" db="EMBL/GenBank/DDBJ databases">
        <title>Genome public.</title>
        <authorList>
            <person name="Liu C."/>
            <person name="Sun Q."/>
        </authorList>
    </citation>
    <scope>NUCLEOTIDE SEQUENCE</scope>
    <source>
        <strain evidence="1">BX12</strain>
    </source>
</reference>
<name>A0A923SQM2_9FIRM</name>
<comment type="caution">
    <text evidence="1">The sequence shown here is derived from an EMBL/GenBank/DDBJ whole genome shotgun (WGS) entry which is preliminary data.</text>
</comment>
<keyword evidence="2" id="KW-1185">Reference proteome</keyword>
<protein>
    <submittedName>
        <fullName evidence="1">Enoyl-CoA hydratase/isomerase family protein</fullName>
    </submittedName>
</protein>